<feature type="compositionally biased region" description="Polar residues" evidence="2">
    <location>
        <begin position="208"/>
        <end position="227"/>
    </location>
</feature>
<name>A0A812V0N7_9DINO</name>
<dbReference type="OrthoDB" id="437748at2759"/>
<dbReference type="EMBL" id="CAJNJA010028143">
    <property type="protein sequence ID" value="CAE7594631.1"/>
    <property type="molecule type" value="Genomic_DNA"/>
</dbReference>
<reference evidence="3" key="1">
    <citation type="submission" date="2021-02" db="EMBL/GenBank/DDBJ databases">
        <authorList>
            <person name="Dougan E. K."/>
            <person name="Rhodes N."/>
            <person name="Thang M."/>
            <person name="Chan C."/>
        </authorList>
    </citation>
    <scope>NUCLEOTIDE SEQUENCE</scope>
</reference>
<gene>
    <name evidence="3" type="ORF">SNEC2469_LOCUS17111</name>
</gene>
<sequence length="409" mass="44414">MLAGRGFGGLMTHAALHHARTALGVLPLLPLWCSAQIRQTTRSVPRLRPRPRGCRFHRENHCFGADGSLRNPHLTEKCIAAPMILSIYVAIADGGLRAFVLGGVHRVDIAATFKRLPEHADELRKLANRQGSLGFCSWEQRLAPRSAVLALTEPVPGISQQRAALLDALQGAQAGAAGAGAVYESQLRNEVRSTTLQSDMREPAAQQAAKSTFTEPGDSKVSSSLCCRSTRPPVLDSSGDTQAHRQERTSKQMAPVQKASTEEGKPSEESSRASLAPTGLQPSSARLHESDNGFHAAEAGQAVSATAQKDAGRSRTGALALQVQQAMKERLEKEEEERRLQREEEQLKANCSAVIASQDSEYQRSLLHDQVRDLQKGARGHRRAHYKIPTETNPENFLVGALVNSDKLT</sequence>
<protein>
    <submittedName>
        <fullName evidence="3">Uncharacterized protein</fullName>
    </submittedName>
</protein>
<comment type="caution">
    <text evidence="3">The sequence shown here is derived from an EMBL/GenBank/DDBJ whole genome shotgun (WGS) entry which is preliminary data.</text>
</comment>
<evidence type="ECO:0000313" key="4">
    <source>
        <dbReference type="Proteomes" id="UP000601435"/>
    </source>
</evidence>
<keyword evidence="1" id="KW-0175">Coiled coil</keyword>
<keyword evidence="4" id="KW-1185">Reference proteome</keyword>
<feature type="non-terminal residue" evidence="3">
    <location>
        <position position="1"/>
    </location>
</feature>
<accession>A0A812V0N7</accession>
<dbReference type="Proteomes" id="UP000601435">
    <property type="component" value="Unassembled WGS sequence"/>
</dbReference>
<feature type="coiled-coil region" evidence="1">
    <location>
        <begin position="323"/>
        <end position="353"/>
    </location>
</feature>
<evidence type="ECO:0000256" key="2">
    <source>
        <dbReference type="SAM" id="MobiDB-lite"/>
    </source>
</evidence>
<proteinExistence type="predicted"/>
<feature type="compositionally biased region" description="Basic and acidic residues" evidence="2">
    <location>
        <begin position="260"/>
        <end position="271"/>
    </location>
</feature>
<dbReference type="AlphaFoldDB" id="A0A812V0N7"/>
<evidence type="ECO:0000313" key="3">
    <source>
        <dbReference type="EMBL" id="CAE7594631.1"/>
    </source>
</evidence>
<feature type="region of interest" description="Disordered" evidence="2">
    <location>
        <begin position="193"/>
        <end position="287"/>
    </location>
</feature>
<organism evidence="3 4">
    <name type="scientific">Symbiodinium necroappetens</name>
    <dbReference type="NCBI Taxonomy" id="1628268"/>
    <lineage>
        <taxon>Eukaryota</taxon>
        <taxon>Sar</taxon>
        <taxon>Alveolata</taxon>
        <taxon>Dinophyceae</taxon>
        <taxon>Suessiales</taxon>
        <taxon>Symbiodiniaceae</taxon>
        <taxon>Symbiodinium</taxon>
    </lineage>
</organism>
<evidence type="ECO:0000256" key="1">
    <source>
        <dbReference type="SAM" id="Coils"/>
    </source>
</evidence>